<evidence type="ECO:0000256" key="5">
    <source>
        <dbReference type="PROSITE-ProRule" id="PRU10141"/>
    </source>
</evidence>
<evidence type="ECO:0000313" key="8">
    <source>
        <dbReference type="EMBL" id="WXB06054.1"/>
    </source>
</evidence>
<dbReference type="CDD" id="cd14014">
    <property type="entry name" value="STKc_PknB_like"/>
    <property type="match status" value="1"/>
</dbReference>
<dbReference type="PROSITE" id="PS00107">
    <property type="entry name" value="PROTEIN_KINASE_ATP"/>
    <property type="match status" value="1"/>
</dbReference>
<evidence type="ECO:0000256" key="6">
    <source>
        <dbReference type="SAM" id="MobiDB-lite"/>
    </source>
</evidence>
<dbReference type="PROSITE" id="PS50011">
    <property type="entry name" value="PROTEIN_KINASE_DOM"/>
    <property type="match status" value="1"/>
</dbReference>
<dbReference type="Gene3D" id="3.30.200.20">
    <property type="entry name" value="Phosphorylase Kinase, domain 1"/>
    <property type="match status" value="1"/>
</dbReference>
<dbReference type="EMBL" id="CP089983">
    <property type="protein sequence ID" value="WXB06054.1"/>
    <property type="molecule type" value="Genomic_DNA"/>
</dbReference>
<name>A0ABZ2L526_9BACT</name>
<keyword evidence="4 5" id="KW-0067">ATP-binding</keyword>
<proteinExistence type="predicted"/>
<dbReference type="SUPFAM" id="SSF56112">
    <property type="entry name" value="Protein kinase-like (PK-like)"/>
    <property type="match status" value="1"/>
</dbReference>
<feature type="domain" description="Protein kinase" evidence="7">
    <location>
        <begin position="19"/>
        <end position="280"/>
    </location>
</feature>
<keyword evidence="1" id="KW-0808">Transferase</keyword>
<evidence type="ECO:0000256" key="1">
    <source>
        <dbReference type="ARBA" id="ARBA00022679"/>
    </source>
</evidence>
<dbReference type="Pfam" id="PF00069">
    <property type="entry name" value="Pkinase"/>
    <property type="match status" value="1"/>
</dbReference>
<evidence type="ECO:0000256" key="2">
    <source>
        <dbReference type="ARBA" id="ARBA00022741"/>
    </source>
</evidence>
<dbReference type="GO" id="GO:0004674">
    <property type="term" value="F:protein serine/threonine kinase activity"/>
    <property type="evidence" value="ECO:0007669"/>
    <property type="project" value="UniProtKB-KW"/>
</dbReference>
<dbReference type="Gene3D" id="1.10.510.10">
    <property type="entry name" value="Transferase(Phosphotransferase) domain 1"/>
    <property type="match status" value="1"/>
</dbReference>
<dbReference type="PROSITE" id="PS00108">
    <property type="entry name" value="PROTEIN_KINASE_ST"/>
    <property type="match status" value="1"/>
</dbReference>
<dbReference type="InterPro" id="IPR017441">
    <property type="entry name" value="Protein_kinase_ATP_BS"/>
</dbReference>
<feature type="binding site" evidence="5">
    <location>
        <position position="47"/>
    </location>
    <ligand>
        <name>ATP</name>
        <dbReference type="ChEBI" id="CHEBI:30616"/>
    </ligand>
</feature>
<evidence type="ECO:0000313" key="9">
    <source>
        <dbReference type="Proteomes" id="UP001374803"/>
    </source>
</evidence>
<dbReference type="InterPro" id="IPR011009">
    <property type="entry name" value="Kinase-like_dom_sf"/>
</dbReference>
<reference evidence="8" key="1">
    <citation type="submission" date="2021-12" db="EMBL/GenBank/DDBJ databases">
        <title>Discovery of the Pendulisporaceae a myxobacterial family with distinct sporulation behavior and unique specialized metabolism.</title>
        <authorList>
            <person name="Garcia R."/>
            <person name="Popoff A."/>
            <person name="Bader C.D."/>
            <person name="Loehr J."/>
            <person name="Walesch S."/>
            <person name="Walt C."/>
            <person name="Boldt J."/>
            <person name="Bunk B."/>
            <person name="Haeckl F.J.F.P.J."/>
            <person name="Gunesch A.P."/>
            <person name="Birkelbach J."/>
            <person name="Nuebel U."/>
            <person name="Pietschmann T."/>
            <person name="Bach T."/>
            <person name="Mueller R."/>
        </authorList>
    </citation>
    <scope>NUCLEOTIDE SEQUENCE</scope>
    <source>
        <strain evidence="8">MSr11367</strain>
    </source>
</reference>
<evidence type="ECO:0000259" key="7">
    <source>
        <dbReference type="PROSITE" id="PS50011"/>
    </source>
</evidence>
<dbReference type="SMART" id="SM00220">
    <property type="entry name" value="S_TKc"/>
    <property type="match status" value="1"/>
</dbReference>
<evidence type="ECO:0000256" key="3">
    <source>
        <dbReference type="ARBA" id="ARBA00022777"/>
    </source>
</evidence>
<accession>A0ABZ2L526</accession>
<keyword evidence="2 5" id="KW-0547">Nucleotide-binding</keyword>
<keyword evidence="8" id="KW-0723">Serine/threonine-protein kinase</keyword>
<feature type="region of interest" description="Disordered" evidence="6">
    <location>
        <begin position="313"/>
        <end position="339"/>
    </location>
</feature>
<keyword evidence="9" id="KW-1185">Reference proteome</keyword>
<organism evidence="8 9">
    <name type="scientific">Pendulispora rubella</name>
    <dbReference type="NCBI Taxonomy" id="2741070"/>
    <lineage>
        <taxon>Bacteria</taxon>
        <taxon>Pseudomonadati</taxon>
        <taxon>Myxococcota</taxon>
        <taxon>Myxococcia</taxon>
        <taxon>Myxococcales</taxon>
        <taxon>Sorangiineae</taxon>
        <taxon>Pendulisporaceae</taxon>
        <taxon>Pendulispora</taxon>
    </lineage>
</organism>
<keyword evidence="3 8" id="KW-0418">Kinase</keyword>
<evidence type="ECO:0000256" key="4">
    <source>
        <dbReference type="ARBA" id="ARBA00022840"/>
    </source>
</evidence>
<sequence>MQSSSERALARVGTSVHQCRLERLIGIGGMGAVYAATHRDGHRVAIKVMLERFRDDPSICHLFEREAAVANQVGHPGAVPVLEHHVGDDGCAFLIMPLLEGETLRARWERAGKRLPVSEVAVLMADVLDVLASAHTRGLVHRDIKPENLFVTAAGEVRVLDFGIARRIDPSGTSTICGNMIGTPAFMPPEQALGKSDAIGPHSDCWAVGATIFTLLSGQLVHPAETNAEQLAAAATRHARSLADAAPHLPRAIVKFVDASLAFEPEQRWRSAREMRDALLVAFETALGEPVPALAMRTRPVWVSELSREAEQTYANATPGADAAERKNAAPPRGPAGPARNLSGIEVDVDVILANLHLVPSSLLPIYLKYGLASATGDGTIALKPERWWPFDAYVACEREICTTLGPAKSMELARLFALHYELPPSMRDIHGVMRALDIAYHARHRKDGKLMVDEGTLHVADGIGHIRYRGEPGENLIALEVDMDLHCDWQRGCLLGIARRFEPHSLVDHASGPCRKYGDPHCVYHVTWW</sequence>
<protein>
    <submittedName>
        <fullName evidence="8">Serine/threonine protein kinase</fullName>
    </submittedName>
</protein>
<dbReference type="Proteomes" id="UP001374803">
    <property type="component" value="Chromosome"/>
</dbReference>
<dbReference type="InterPro" id="IPR000719">
    <property type="entry name" value="Prot_kinase_dom"/>
</dbReference>
<dbReference type="PANTHER" id="PTHR43289">
    <property type="entry name" value="MITOGEN-ACTIVATED PROTEIN KINASE KINASE KINASE 20-RELATED"/>
    <property type="match status" value="1"/>
</dbReference>
<dbReference type="PANTHER" id="PTHR43289:SF6">
    <property type="entry name" value="SERINE_THREONINE-PROTEIN KINASE NEKL-3"/>
    <property type="match status" value="1"/>
</dbReference>
<gene>
    <name evidence="8" type="ORF">LVJ94_02085</name>
</gene>
<dbReference type="RefSeq" id="WP_394835704.1">
    <property type="nucleotide sequence ID" value="NZ_CP089929.1"/>
</dbReference>
<dbReference type="InterPro" id="IPR008271">
    <property type="entry name" value="Ser/Thr_kinase_AS"/>
</dbReference>